<dbReference type="Pfam" id="PF00512">
    <property type="entry name" value="HisKA"/>
    <property type="match status" value="1"/>
</dbReference>
<dbReference type="Gene3D" id="3.30.450.20">
    <property type="entry name" value="PAS domain"/>
    <property type="match status" value="6"/>
</dbReference>
<dbReference type="EMBL" id="JAVRHT010000008">
    <property type="protein sequence ID" value="MDT0631088.1"/>
    <property type="molecule type" value="Genomic_DNA"/>
</dbReference>
<reference evidence="10 11" key="1">
    <citation type="submission" date="2023-09" db="EMBL/GenBank/DDBJ databases">
        <authorList>
            <person name="Rey-Velasco X."/>
        </authorList>
    </citation>
    <scope>NUCLEOTIDE SEQUENCE [LARGE SCALE GENOMIC DNA]</scope>
    <source>
        <strain evidence="10 11">F394</strain>
    </source>
</reference>
<dbReference type="CDD" id="cd00130">
    <property type="entry name" value="PAS"/>
    <property type="match status" value="4"/>
</dbReference>
<sequence>MPTDRPSPPAPPAPYAAPVAADPLADADRLAALAATGLFEPGTDPALDRLARVARGALGGASAMASLLGAQRLIVKGHDGADIDVEAVVDTICQQTVARGTPLAVSDTTTDPACRDLPPVRDGGVRAYLGAPIRDAGGAVVGVLAVYSAEPRAWTAADVGLVEDLAGAAADVIAARATVQERGERHQEAQRHSEVLFRSLFDGVSQLTGLLAVDGTVVEANKTALRFAGVRRQSVVGRPLWDVLSLPAGTERRHRDAVARAAAGETVRYEETAWDAEGRERVLDVTLKPALGEAGLLLLEGRDVTETALVRRLQIAMMAGLAGTWDLDTQARTVRANGGTDLLFGLDPARGPHPLAAYLDRVQPDDAATVRSAIEAAAASGGGYEAEFRVVHADGDVRHLHSRGAAVAGADGRAGRIVGAVVDVTDQRREAAEAARTAAELQIALDAAHMSRWERDLDGGPVRQDAQVRATHGLPPRPALTTVDELEEIVPPDDLARMRAAYRAVAESGGRLDEEYRVRRPDGVRWVRVVGEVVGEGGAGRLVGVAWDATAEREAARARRQGEERKALLLDLLQRQRGVGDPEAILAAAAEAVGRHLGAHRAGFFAVSDDDTIDLVAGAAWSDGTLAPLAGSYPAAGLGAGYLARVREGEALGVADVEADPLTADSVFLEDGVRSGIGAPVLRAGRWVAGLYASHAEPRAWTDDEVALVREVADQTWDVVERARAQRALRASEAQLSAVLDALPVGVIIADADGQIVRDNAANREIWGAPPETPTWEAYDEWVGYWPDSGRRLTPDEWAMARALIGGETVRGELVEIAPFGGGPRRQVLNSAAPVRDGAGRIVGGAVAQLDVTARLADQRALRESEARFRALLDATNAVVFMKDMEGRYTLVNQAWSDLFGIPSEDVVGRTDRDLLPAGDAEAFAANDRRVIETGRPLQFEEATEVDGETWTYLSVKFPLRDAGGAVRAVGGISTDITPLRRATEALAASEARFRGTFENAAVGIAHVGLDGTWLRANDRLSEIVGYDSEELLGRTFQDITHPDDLGADVEQFEALLRGELDHYQTEKRYVHRDGHTVWINLTVAPSYAPDGAIDYVISVVEDVTAKRAAEDALRALADELEDRVEERTAELARSNAELDQFAYVASHDLKAPIRAIDSLATWIAEDAGDVLPEGSARHLALLQARAGRMERLLDSLLGYSRAGRSEAAPESVDTAALTRDVVELVAPPGGFDVRLEGAFPVVWTARAPLALVLRNLVGNAIKHHDRPDGRVTVSARTLGGGGAGWAEFTVEDDGPGIAPEYRDRVFGLFQTLRPRDEVEGSGMGLAIVKKTVESRGGRIVVEAADGGGARFRFTWPLTAIPHPAP</sequence>
<accession>A0ABU3BP92</accession>
<dbReference type="SUPFAM" id="SSF55874">
    <property type="entry name" value="ATPase domain of HSP90 chaperone/DNA topoisomerase II/histidine kinase"/>
    <property type="match status" value="1"/>
</dbReference>
<dbReference type="NCBIfam" id="TIGR00229">
    <property type="entry name" value="sensory_box"/>
    <property type="match status" value="3"/>
</dbReference>
<dbReference type="InterPro" id="IPR029016">
    <property type="entry name" value="GAF-like_dom_sf"/>
</dbReference>
<protein>
    <recommendedName>
        <fullName evidence="2">histidine kinase</fullName>
        <ecNumber evidence="2">2.7.13.3</ecNumber>
    </recommendedName>
</protein>
<evidence type="ECO:0000259" key="9">
    <source>
        <dbReference type="PROSITE" id="PS50113"/>
    </source>
</evidence>
<feature type="coiled-coil region" evidence="6">
    <location>
        <begin position="1107"/>
        <end position="1138"/>
    </location>
</feature>
<dbReference type="PANTHER" id="PTHR43304">
    <property type="entry name" value="PHYTOCHROME-LIKE PROTEIN CPH1"/>
    <property type="match status" value="1"/>
</dbReference>
<evidence type="ECO:0000256" key="6">
    <source>
        <dbReference type="SAM" id="Coils"/>
    </source>
</evidence>
<dbReference type="Pfam" id="PF01590">
    <property type="entry name" value="GAF"/>
    <property type="match status" value="2"/>
</dbReference>
<keyword evidence="3" id="KW-0597">Phosphoprotein</keyword>
<dbReference type="SUPFAM" id="SSF55781">
    <property type="entry name" value="GAF domain-like"/>
    <property type="match status" value="2"/>
</dbReference>
<feature type="domain" description="PAC" evidence="9">
    <location>
        <begin position="384"/>
        <end position="436"/>
    </location>
</feature>
<evidence type="ECO:0000259" key="8">
    <source>
        <dbReference type="PROSITE" id="PS50112"/>
    </source>
</evidence>
<dbReference type="InterPro" id="IPR003594">
    <property type="entry name" value="HATPase_dom"/>
</dbReference>
<keyword evidence="6" id="KW-0175">Coiled coil</keyword>
<dbReference type="SMART" id="SM00086">
    <property type="entry name" value="PAC"/>
    <property type="match status" value="3"/>
</dbReference>
<feature type="domain" description="Histidine kinase" evidence="7">
    <location>
        <begin position="1145"/>
        <end position="1360"/>
    </location>
</feature>
<dbReference type="PROSITE" id="PS50112">
    <property type="entry name" value="PAS"/>
    <property type="match status" value="4"/>
</dbReference>
<dbReference type="InterPro" id="IPR035965">
    <property type="entry name" value="PAS-like_dom_sf"/>
</dbReference>
<feature type="domain" description="PAS" evidence="8">
    <location>
        <begin position="990"/>
        <end position="1060"/>
    </location>
</feature>
<dbReference type="SMART" id="SM00065">
    <property type="entry name" value="GAF"/>
    <property type="match status" value="2"/>
</dbReference>
<evidence type="ECO:0000313" key="10">
    <source>
        <dbReference type="EMBL" id="MDT0631088.1"/>
    </source>
</evidence>
<dbReference type="PROSITE" id="PS50109">
    <property type="entry name" value="HIS_KIN"/>
    <property type="match status" value="1"/>
</dbReference>
<dbReference type="SMART" id="SM00388">
    <property type="entry name" value="HisKA"/>
    <property type="match status" value="1"/>
</dbReference>
<dbReference type="InterPro" id="IPR001610">
    <property type="entry name" value="PAC"/>
</dbReference>
<evidence type="ECO:0000256" key="4">
    <source>
        <dbReference type="ARBA" id="ARBA00022679"/>
    </source>
</evidence>
<keyword evidence="11" id="KW-1185">Reference proteome</keyword>
<feature type="domain" description="PAS" evidence="8">
    <location>
        <begin position="732"/>
        <end position="772"/>
    </location>
</feature>
<dbReference type="SUPFAM" id="SSF47384">
    <property type="entry name" value="Homodimeric domain of signal transducing histidine kinase"/>
    <property type="match status" value="1"/>
</dbReference>
<dbReference type="InterPro" id="IPR013655">
    <property type="entry name" value="PAS_fold_3"/>
</dbReference>
<dbReference type="InterPro" id="IPR003661">
    <property type="entry name" value="HisK_dim/P_dom"/>
</dbReference>
<dbReference type="Pfam" id="PF08448">
    <property type="entry name" value="PAS_4"/>
    <property type="match status" value="3"/>
</dbReference>
<dbReference type="InterPro" id="IPR005467">
    <property type="entry name" value="His_kinase_dom"/>
</dbReference>
<gene>
    <name evidence="10" type="ORF">RM540_04935</name>
</gene>
<dbReference type="EC" id="2.7.13.3" evidence="2"/>
<dbReference type="InterPro" id="IPR004358">
    <property type="entry name" value="Sig_transdc_His_kin-like_C"/>
</dbReference>
<dbReference type="Pfam" id="PF02518">
    <property type="entry name" value="HATPase_c"/>
    <property type="match status" value="1"/>
</dbReference>
<evidence type="ECO:0000256" key="2">
    <source>
        <dbReference type="ARBA" id="ARBA00012438"/>
    </source>
</evidence>
<dbReference type="InterPro" id="IPR000014">
    <property type="entry name" value="PAS"/>
</dbReference>
<organism evidence="10 11">
    <name type="scientific">Rubrivirga litoralis</name>
    <dbReference type="NCBI Taxonomy" id="3075598"/>
    <lineage>
        <taxon>Bacteria</taxon>
        <taxon>Pseudomonadati</taxon>
        <taxon>Rhodothermota</taxon>
        <taxon>Rhodothermia</taxon>
        <taxon>Rhodothermales</taxon>
        <taxon>Rubricoccaceae</taxon>
        <taxon>Rubrivirga</taxon>
    </lineage>
</organism>
<dbReference type="InterPro" id="IPR003018">
    <property type="entry name" value="GAF"/>
</dbReference>
<keyword evidence="5" id="KW-0418">Kinase</keyword>
<keyword evidence="4" id="KW-0808">Transferase</keyword>
<dbReference type="Gene3D" id="3.30.450.40">
    <property type="match status" value="2"/>
</dbReference>
<feature type="domain" description="PAC" evidence="9">
    <location>
        <begin position="1064"/>
        <end position="1116"/>
    </location>
</feature>
<feature type="domain" description="PAS" evidence="8">
    <location>
        <begin position="865"/>
        <end position="935"/>
    </location>
</feature>
<evidence type="ECO:0000256" key="3">
    <source>
        <dbReference type="ARBA" id="ARBA00022553"/>
    </source>
</evidence>
<dbReference type="SUPFAM" id="SSF55785">
    <property type="entry name" value="PYP-like sensor domain (PAS domain)"/>
    <property type="match status" value="6"/>
</dbReference>
<dbReference type="InterPro" id="IPR052162">
    <property type="entry name" value="Sensor_kinase/Photoreceptor"/>
</dbReference>
<dbReference type="PANTHER" id="PTHR43304:SF1">
    <property type="entry name" value="PAC DOMAIN-CONTAINING PROTEIN"/>
    <property type="match status" value="1"/>
</dbReference>
<dbReference type="Gene3D" id="2.10.70.100">
    <property type="match status" value="1"/>
</dbReference>
<evidence type="ECO:0000313" key="11">
    <source>
        <dbReference type="Proteomes" id="UP001267426"/>
    </source>
</evidence>
<dbReference type="Pfam" id="PF08447">
    <property type="entry name" value="PAS_3"/>
    <property type="match status" value="3"/>
</dbReference>
<feature type="domain" description="PAS" evidence="8">
    <location>
        <begin position="193"/>
        <end position="246"/>
    </location>
</feature>
<proteinExistence type="predicted"/>
<name>A0ABU3BP92_9BACT</name>
<dbReference type="InterPro" id="IPR036890">
    <property type="entry name" value="HATPase_C_sf"/>
</dbReference>
<comment type="caution">
    <text evidence="10">The sequence shown here is derived from an EMBL/GenBank/DDBJ whole genome shotgun (WGS) entry which is preliminary data.</text>
</comment>
<evidence type="ECO:0000259" key="7">
    <source>
        <dbReference type="PROSITE" id="PS50109"/>
    </source>
</evidence>
<evidence type="ECO:0000256" key="1">
    <source>
        <dbReference type="ARBA" id="ARBA00000085"/>
    </source>
</evidence>
<dbReference type="InterPro" id="IPR013656">
    <property type="entry name" value="PAS_4"/>
</dbReference>
<dbReference type="SMART" id="SM00387">
    <property type="entry name" value="HATPase_c"/>
    <property type="match status" value="1"/>
</dbReference>
<dbReference type="PRINTS" id="PR00344">
    <property type="entry name" value="BCTRLSENSOR"/>
</dbReference>
<dbReference type="RefSeq" id="WP_311662429.1">
    <property type="nucleotide sequence ID" value="NZ_JAVRHT010000008.1"/>
</dbReference>
<comment type="catalytic activity">
    <reaction evidence="1">
        <text>ATP + protein L-histidine = ADP + protein N-phospho-L-histidine.</text>
        <dbReference type="EC" id="2.7.13.3"/>
    </reaction>
</comment>
<dbReference type="Proteomes" id="UP001267426">
    <property type="component" value="Unassembled WGS sequence"/>
</dbReference>
<feature type="domain" description="PAC" evidence="9">
    <location>
        <begin position="936"/>
        <end position="989"/>
    </location>
</feature>
<dbReference type="PROSITE" id="PS50113">
    <property type="entry name" value="PAC"/>
    <property type="match status" value="3"/>
</dbReference>
<dbReference type="CDD" id="cd00082">
    <property type="entry name" value="HisKA"/>
    <property type="match status" value="1"/>
</dbReference>
<dbReference type="Gene3D" id="3.30.565.10">
    <property type="entry name" value="Histidine kinase-like ATPase, C-terminal domain"/>
    <property type="match status" value="1"/>
</dbReference>
<evidence type="ECO:0000256" key="5">
    <source>
        <dbReference type="ARBA" id="ARBA00022777"/>
    </source>
</evidence>
<dbReference type="InterPro" id="IPR000700">
    <property type="entry name" value="PAS-assoc_C"/>
</dbReference>
<dbReference type="Gene3D" id="1.10.287.130">
    <property type="match status" value="1"/>
</dbReference>
<dbReference type="InterPro" id="IPR036097">
    <property type="entry name" value="HisK_dim/P_sf"/>
</dbReference>
<dbReference type="SMART" id="SM00091">
    <property type="entry name" value="PAS"/>
    <property type="match status" value="6"/>
</dbReference>